<protein>
    <submittedName>
        <fullName evidence="3">Uncharacterized protein</fullName>
    </submittedName>
</protein>
<evidence type="ECO:0000256" key="2">
    <source>
        <dbReference type="SAM" id="Phobius"/>
    </source>
</evidence>
<accession>A0ABS4Y9S8</accession>
<evidence type="ECO:0000313" key="4">
    <source>
        <dbReference type="Proteomes" id="UP001519291"/>
    </source>
</evidence>
<keyword evidence="2" id="KW-0812">Transmembrane</keyword>
<dbReference type="EMBL" id="JAGIOH010000001">
    <property type="protein sequence ID" value="MBP2405533.1"/>
    <property type="molecule type" value="Genomic_DNA"/>
</dbReference>
<keyword evidence="2" id="KW-1133">Transmembrane helix</keyword>
<evidence type="ECO:0000256" key="1">
    <source>
        <dbReference type="SAM" id="MobiDB-lite"/>
    </source>
</evidence>
<gene>
    <name evidence="3" type="ORF">JO379_005002</name>
</gene>
<reference evidence="3 4" key="1">
    <citation type="submission" date="2021-03" db="EMBL/GenBank/DDBJ databases">
        <title>Sequencing the genomes of 1000 actinobacteria strains.</title>
        <authorList>
            <person name="Klenk H.-P."/>
        </authorList>
    </citation>
    <scope>NUCLEOTIDE SEQUENCE [LARGE SCALE GENOMIC DNA]</scope>
    <source>
        <strain evidence="3 4">DSM 41480</strain>
    </source>
</reference>
<keyword evidence="4" id="KW-1185">Reference proteome</keyword>
<sequence length="130" mass="14112">MAWRDFWGFCRSAAPFGRTLGAVGWVIASALGGGWWWAVFRLLAQPERAGPVEGLVVAGGWGLSLLPVHCVPWARTARHKSRWAARAEQLTRALARTVTKAAPEGVTRTAPKGVTRAWPPRRWGAGSGRS</sequence>
<evidence type="ECO:0000313" key="3">
    <source>
        <dbReference type="EMBL" id="MBP2405533.1"/>
    </source>
</evidence>
<dbReference type="RefSeq" id="WP_245381548.1">
    <property type="nucleotide sequence ID" value="NZ_JAGIOH010000001.1"/>
</dbReference>
<feature type="region of interest" description="Disordered" evidence="1">
    <location>
        <begin position="101"/>
        <end position="130"/>
    </location>
</feature>
<dbReference type="Proteomes" id="UP001519291">
    <property type="component" value="Unassembled WGS sequence"/>
</dbReference>
<keyword evidence="2" id="KW-0472">Membrane</keyword>
<name>A0ABS4Y9S8_9ACTN</name>
<proteinExistence type="predicted"/>
<organism evidence="3 4">
    <name type="scientific">Streptomyces syringium</name>
    <dbReference type="NCBI Taxonomy" id="76729"/>
    <lineage>
        <taxon>Bacteria</taxon>
        <taxon>Bacillati</taxon>
        <taxon>Actinomycetota</taxon>
        <taxon>Actinomycetes</taxon>
        <taxon>Kitasatosporales</taxon>
        <taxon>Streptomycetaceae</taxon>
        <taxon>Streptomyces</taxon>
    </lineage>
</organism>
<feature type="transmembrane region" description="Helical" evidence="2">
    <location>
        <begin position="20"/>
        <end position="43"/>
    </location>
</feature>
<dbReference type="GeneID" id="91571871"/>
<comment type="caution">
    <text evidence="3">The sequence shown here is derived from an EMBL/GenBank/DDBJ whole genome shotgun (WGS) entry which is preliminary data.</text>
</comment>
<feature type="transmembrane region" description="Helical" evidence="2">
    <location>
        <begin position="55"/>
        <end position="74"/>
    </location>
</feature>